<dbReference type="AlphaFoldDB" id="A0A834WI60"/>
<gene>
    <name evidence="2" type="ORF">G2W53_021756</name>
</gene>
<dbReference type="EMBL" id="JAAIUW010000007">
    <property type="protein sequence ID" value="KAF7823612.1"/>
    <property type="molecule type" value="Genomic_DNA"/>
</dbReference>
<reference evidence="2" key="1">
    <citation type="submission" date="2020-09" db="EMBL/GenBank/DDBJ databases">
        <title>Genome-Enabled Discovery of Anthraquinone Biosynthesis in Senna tora.</title>
        <authorList>
            <person name="Kang S.-H."/>
            <person name="Pandey R.P."/>
            <person name="Lee C.-M."/>
            <person name="Sim J.-S."/>
            <person name="Jeong J.-T."/>
            <person name="Choi B.-S."/>
            <person name="Jung M."/>
            <person name="Ginzburg D."/>
            <person name="Zhao K."/>
            <person name="Won S.Y."/>
            <person name="Oh T.-J."/>
            <person name="Yu Y."/>
            <person name="Kim N.-H."/>
            <person name="Lee O.R."/>
            <person name="Lee T.-H."/>
            <person name="Bashyal P."/>
            <person name="Kim T.-S."/>
            <person name="Lee W.-H."/>
            <person name="Kawkins C."/>
            <person name="Kim C.-K."/>
            <person name="Kim J.S."/>
            <person name="Ahn B.O."/>
            <person name="Rhee S.Y."/>
            <person name="Sohng J.K."/>
        </authorList>
    </citation>
    <scope>NUCLEOTIDE SEQUENCE</scope>
    <source>
        <tissue evidence="2">Leaf</tissue>
    </source>
</reference>
<name>A0A834WI60_9FABA</name>
<sequence length="114" mass="12794">MKAMKSSKSNEASYNLDSSDHPVMSLVMTTLDGRNYNAWSIAVKTAMKAKDEEFSDTFMNYLASKALWDVLEERFRVSNAPQGLNPICDVVIEDLNSEFGHSTFSQQSIWDGSD</sequence>
<organism evidence="2 3">
    <name type="scientific">Senna tora</name>
    <dbReference type="NCBI Taxonomy" id="362788"/>
    <lineage>
        <taxon>Eukaryota</taxon>
        <taxon>Viridiplantae</taxon>
        <taxon>Streptophyta</taxon>
        <taxon>Embryophyta</taxon>
        <taxon>Tracheophyta</taxon>
        <taxon>Spermatophyta</taxon>
        <taxon>Magnoliopsida</taxon>
        <taxon>eudicotyledons</taxon>
        <taxon>Gunneridae</taxon>
        <taxon>Pentapetalae</taxon>
        <taxon>rosids</taxon>
        <taxon>fabids</taxon>
        <taxon>Fabales</taxon>
        <taxon>Fabaceae</taxon>
        <taxon>Caesalpinioideae</taxon>
        <taxon>Cassia clade</taxon>
        <taxon>Senna</taxon>
    </lineage>
</organism>
<evidence type="ECO:0000313" key="2">
    <source>
        <dbReference type="EMBL" id="KAF7823612.1"/>
    </source>
</evidence>
<dbReference type="OrthoDB" id="1737256at2759"/>
<evidence type="ECO:0000313" key="3">
    <source>
        <dbReference type="Proteomes" id="UP000634136"/>
    </source>
</evidence>
<keyword evidence="3" id="KW-1185">Reference proteome</keyword>
<feature type="domain" description="Retrotransposon Copia-like N-terminal" evidence="1">
    <location>
        <begin position="18"/>
        <end position="51"/>
    </location>
</feature>
<accession>A0A834WI60</accession>
<proteinExistence type="predicted"/>
<evidence type="ECO:0000259" key="1">
    <source>
        <dbReference type="Pfam" id="PF14244"/>
    </source>
</evidence>
<protein>
    <submittedName>
        <fullName evidence="2">Putative retroelement pol polyprotein</fullName>
    </submittedName>
</protein>
<dbReference type="InterPro" id="IPR029472">
    <property type="entry name" value="Copia-like_N"/>
</dbReference>
<dbReference type="Proteomes" id="UP000634136">
    <property type="component" value="Unassembled WGS sequence"/>
</dbReference>
<comment type="caution">
    <text evidence="2">The sequence shown here is derived from an EMBL/GenBank/DDBJ whole genome shotgun (WGS) entry which is preliminary data.</text>
</comment>
<dbReference type="Pfam" id="PF14244">
    <property type="entry name" value="Retrotran_gag_3"/>
    <property type="match status" value="1"/>
</dbReference>